<gene>
    <name evidence="2" type="ORF">GCM10010466_08820</name>
</gene>
<feature type="domain" description="Spore protein YkvP/CgeB glycosyl transferase-like" evidence="1">
    <location>
        <begin position="193"/>
        <end position="296"/>
    </location>
</feature>
<accession>A0ABP6MQE8</accession>
<keyword evidence="3" id="KW-1185">Reference proteome</keyword>
<proteinExistence type="predicted"/>
<name>A0ABP6MQE8_9ACTN</name>
<dbReference type="RefSeq" id="WP_344856125.1">
    <property type="nucleotide sequence ID" value="NZ_BAAAUT010000005.1"/>
</dbReference>
<sequence length="352" mass="39137">MIIGYSFWGFLGSGVTDTPDGGRSHRRTLIDALGGDGHRVVSLQPDRDLYEAGDDLGGRYVFDPGLPDIDVLFLEWRWPIPGRNTTPCGEPGHTCDLHRQRQLLDHYAFALGTPTLIWDKDRRLAADDPLRRRPGVIVCEAALSPTLGARRLLFPVRDTDVDAADPAELAARPRPVPLAYVGNQYDRDDAFDRFFAPAAARFRHVVAGKWTSTGRWPHVAFTGRIPFPRVSELYGEALATVLLLPDRYAAAGQMTQRIFEAVLSGCVPLAPATIRHVDMFVPPRLIVNDGSDTIRTLHWLRSVRGSRAHADLIAECLRRLEVFRLSLQLQALRTVLTELSAAGAVRQAGRRR</sequence>
<reference evidence="3" key="1">
    <citation type="journal article" date="2019" name="Int. J. Syst. Evol. Microbiol.">
        <title>The Global Catalogue of Microorganisms (GCM) 10K type strain sequencing project: providing services to taxonomists for standard genome sequencing and annotation.</title>
        <authorList>
            <consortium name="The Broad Institute Genomics Platform"/>
            <consortium name="The Broad Institute Genome Sequencing Center for Infectious Disease"/>
            <person name="Wu L."/>
            <person name="Ma J."/>
        </authorList>
    </citation>
    <scope>NUCLEOTIDE SEQUENCE [LARGE SCALE GENOMIC DNA]</scope>
    <source>
        <strain evidence="3">JCM 9373</strain>
    </source>
</reference>
<evidence type="ECO:0000313" key="3">
    <source>
        <dbReference type="Proteomes" id="UP001500320"/>
    </source>
</evidence>
<comment type="caution">
    <text evidence="2">The sequence shown here is derived from an EMBL/GenBank/DDBJ whole genome shotgun (WGS) entry which is preliminary data.</text>
</comment>
<dbReference type="Proteomes" id="UP001500320">
    <property type="component" value="Unassembled WGS sequence"/>
</dbReference>
<dbReference type="InterPro" id="IPR055259">
    <property type="entry name" value="YkvP/CgeB_Glyco_trans-like"/>
</dbReference>
<dbReference type="Pfam" id="PF13524">
    <property type="entry name" value="Glyco_trans_1_2"/>
    <property type="match status" value="1"/>
</dbReference>
<dbReference type="EMBL" id="BAAAUT010000005">
    <property type="protein sequence ID" value="GAA3120196.1"/>
    <property type="molecule type" value="Genomic_DNA"/>
</dbReference>
<evidence type="ECO:0000313" key="2">
    <source>
        <dbReference type="EMBL" id="GAA3120196.1"/>
    </source>
</evidence>
<evidence type="ECO:0000259" key="1">
    <source>
        <dbReference type="Pfam" id="PF13524"/>
    </source>
</evidence>
<organism evidence="2 3">
    <name type="scientific">Planomonospora alba</name>
    <dbReference type="NCBI Taxonomy" id="161354"/>
    <lineage>
        <taxon>Bacteria</taxon>
        <taxon>Bacillati</taxon>
        <taxon>Actinomycetota</taxon>
        <taxon>Actinomycetes</taxon>
        <taxon>Streptosporangiales</taxon>
        <taxon>Streptosporangiaceae</taxon>
        <taxon>Planomonospora</taxon>
    </lineage>
</organism>
<protein>
    <recommendedName>
        <fullName evidence="1">Spore protein YkvP/CgeB glycosyl transferase-like domain-containing protein</fullName>
    </recommendedName>
</protein>